<feature type="region of interest" description="Disordered" evidence="1">
    <location>
        <begin position="101"/>
        <end position="125"/>
    </location>
</feature>
<evidence type="ECO:0000313" key="3">
    <source>
        <dbReference type="EMBL" id="GAA3713982.1"/>
    </source>
</evidence>
<feature type="domain" description="DNA ligase D polymerase" evidence="2">
    <location>
        <begin position="2"/>
        <end position="99"/>
    </location>
</feature>
<dbReference type="InterPro" id="IPR052171">
    <property type="entry name" value="NHEJ_LigD"/>
</dbReference>
<dbReference type="Proteomes" id="UP001499884">
    <property type="component" value="Unassembled WGS sequence"/>
</dbReference>
<dbReference type="Gene3D" id="3.90.920.10">
    <property type="entry name" value="DNA primase, PRIM domain"/>
    <property type="match status" value="1"/>
</dbReference>
<dbReference type="PANTHER" id="PTHR42705">
    <property type="entry name" value="BIFUNCTIONAL NON-HOMOLOGOUS END JOINING PROTEIN LIGD"/>
    <property type="match status" value="1"/>
</dbReference>
<proteinExistence type="predicted"/>
<comment type="caution">
    <text evidence="3">The sequence shown here is derived from an EMBL/GenBank/DDBJ whole genome shotgun (WGS) entry which is preliminary data.</text>
</comment>
<sequence length="125" mass="13687">MPLDRGAAFDEVRAFAGEAAELLTTRDPDHLTTEMRTDARGGRLYLDLQRNAYAQTSVAPYSVRAKPGAPVATPLTWDQLDDPTVHAGRWSVGDVLEQARSGPWSHLPTRGRGLGPAARRLRALR</sequence>
<accession>A0ABP7E402</accession>
<evidence type="ECO:0000259" key="2">
    <source>
        <dbReference type="Pfam" id="PF21686"/>
    </source>
</evidence>
<organism evidence="3 4">
    <name type="scientific">Streptomyces tremellae</name>
    <dbReference type="NCBI Taxonomy" id="1124239"/>
    <lineage>
        <taxon>Bacteria</taxon>
        <taxon>Bacillati</taxon>
        <taxon>Actinomycetota</taxon>
        <taxon>Actinomycetes</taxon>
        <taxon>Kitasatosporales</taxon>
        <taxon>Streptomycetaceae</taxon>
        <taxon>Streptomyces</taxon>
    </lineage>
</organism>
<evidence type="ECO:0000313" key="4">
    <source>
        <dbReference type="Proteomes" id="UP001499884"/>
    </source>
</evidence>
<reference evidence="4" key="1">
    <citation type="journal article" date="2019" name="Int. J. Syst. Evol. Microbiol.">
        <title>The Global Catalogue of Microorganisms (GCM) 10K type strain sequencing project: providing services to taxonomists for standard genome sequencing and annotation.</title>
        <authorList>
            <consortium name="The Broad Institute Genomics Platform"/>
            <consortium name="The Broad Institute Genome Sequencing Center for Infectious Disease"/>
            <person name="Wu L."/>
            <person name="Ma J."/>
        </authorList>
    </citation>
    <scope>NUCLEOTIDE SEQUENCE [LARGE SCALE GENOMIC DNA]</scope>
    <source>
        <strain evidence="4">JCM 30846</strain>
    </source>
</reference>
<dbReference type="Pfam" id="PF21686">
    <property type="entry name" value="LigD_Prim-Pol"/>
    <property type="match status" value="1"/>
</dbReference>
<dbReference type="PANTHER" id="PTHR42705:SF2">
    <property type="entry name" value="BIFUNCTIONAL NON-HOMOLOGOUS END JOINING PROTEIN LIGD"/>
    <property type="match status" value="1"/>
</dbReference>
<gene>
    <name evidence="3" type="ORF">GCM10023082_09700</name>
</gene>
<dbReference type="InterPro" id="IPR014145">
    <property type="entry name" value="LigD_pol_dom"/>
</dbReference>
<keyword evidence="4" id="KW-1185">Reference proteome</keyword>
<dbReference type="EMBL" id="BAABEP010000003">
    <property type="protein sequence ID" value="GAA3713982.1"/>
    <property type="molecule type" value="Genomic_DNA"/>
</dbReference>
<evidence type="ECO:0000256" key="1">
    <source>
        <dbReference type="SAM" id="MobiDB-lite"/>
    </source>
</evidence>
<name>A0ABP7E402_9ACTN</name>
<protein>
    <recommendedName>
        <fullName evidence="2">DNA ligase D polymerase domain-containing protein</fullName>
    </recommendedName>
</protein>